<protein>
    <recommendedName>
        <fullName evidence="6">TVP38/TMEM64 family membrane protein</fullName>
    </recommendedName>
</protein>
<feature type="transmembrane region" description="Helical" evidence="6">
    <location>
        <begin position="160"/>
        <end position="182"/>
    </location>
</feature>
<feature type="transmembrane region" description="Helical" evidence="6">
    <location>
        <begin position="213"/>
        <end position="233"/>
    </location>
</feature>
<keyword evidence="3 6" id="KW-0812">Transmembrane</keyword>
<name>A0A238K9N0_9RHOB</name>
<feature type="transmembrane region" description="Helical" evidence="6">
    <location>
        <begin position="282"/>
        <end position="302"/>
    </location>
</feature>
<dbReference type="Proteomes" id="UP000207598">
    <property type="component" value="Unassembled WGS sequence"/>
</dbReference>
<evidence type="ECO:0000256" key="3">
    <source>
        <dbReference type="ARBA" id="ARBA00022692"/>
    </source>
</evidence>
<accession>A0A238K9N0</accession>
<keyword evidence="9" id="KW-1185">Reference proteome</keyword>
<dbReference type="PANTHER" id="PTHR12677">
    <property type="entry name" value="GOLGI APPARATUS MEMBRANE PROTEIN TVP38-RELATED"/>
    <property type="match status" value="1"/>
</dbReference>
<sequence length="308" mass="32743">MQPGLNGCNIPPPGAGSNVSLWPFPPEFLTLDHTSDQPGVMDLLERAQGVHVPLYPAATDQKAQDMSDMTQESPPGLKRHLPLIAILAVAALGYFTLGDVLSFQTLADNRESLLAFRDAHYAATLGVFLLAYILIVAFSLPGATVATLTGGFLFATFPGVLYNVTAATLGATVIFLAARWGLGERLGHRLDESQGVVKKIKEGIDHNQWSMLFLIRLVPAVPFFIANLVPAFLEVPLHRYVVSTFLGIIPGALVYTSVGAGLGEVFEQGGTPDLGILFTPQVIGPILGLAALSALPILLKALRGKKGL</sequence>
<evidence type="ECO:0000259" key="7">
    <source>
        <dbReference type="Pfam" id="PF09335"/>
    </source>
</evidence>
<dbReference type="AlphaFoldDB" id="A0A238K9N0"/>
<dbReference type="GO" id="GO:0005886">
    <property type="term" value="C:plasma membrane"/>
    <property type="evidence" value="ECO:0007669"/>
    <property type="project" value="UniProtKB-SubCell"/>
</dbReference>
<evidence type="ECO:0000256" key="6">
    <source>
        <dbReference type="RuleBase" id="RU366058"/>
    </source>
</evidence>
<dbReference type="EMBL" id="FXYF01000004">
    <property type="protein sequence ID" value="SMX39104.1"/>
    <property type="molecule type" value="Genomic_DNA"/>
</dbReference>
<evidence type="ECO:0000313" key="8">
    <source>
        <dbReference type="EMBL" id="SMX39104.1"/>
    </source>
</evidence>
<comment type="similarity">
    <text evidence="6">Belongs to the TVP38/TMEM64 family.</text>
</comment>
<evidence type="ECO:0000256" key="5">
    <source>
        <dbReference type="ARBA" id="ARBA00023136"/>
    </source>
</evidence>
<evidence type="ECO:0000313" key="9">
    <source>
        <dbReference type="Proteomes" id="UP000207598"/>
    </source>
</evidence>
<proteinExistence type="inferred from homology"/>
<evidence type="ECO:0000256" key="1">
    <source>
        <dbReference type="ARBA" id="ARBA00004651"/>
    </source>
</evidence>
<dbReference type="PANTHER" id="PTHR12677:SF59">
    <property type="entry name" value="GOLGI APPARATUS MEMBRANE PROTEIN TVP38-RELATED"/>
    <property type="match status" value="1"/>
</dbReference>
<gene>
    <name evidence="8" type="ORF">MAA8898_01882</name>
</gene>
<feature type="transmembrane region" description="Helical" evidence="6">
    <location>
        <begin position="81"/>
        <end position="101"/>
    </location>
</feature>
<keyword evidence="4 6" id="KW-1133">Transmembrane helix</keyword>
<dbReference type="InterPro" id="IPR032816">
    <property type="entry name" value="VTT_dom"/>
</dbReference>
<organism evidence="8 9">
    <name type="scientific">Maliponia aquimaris</name>
    <dbReference type="NCBI Taxonomy" id="1673631"/>
    <lineage>
        <taxon>Bacteria</taxon>
        <taxon>Pseudomonadati</taxon>
        <taxon>Pseudomonadota</taxon>
        <taxon>Alphaproteobacteria</taxon>
        <taxon>Rhodobacterales</taxon>
        <taxon>Paracoccaceae</taxon>
        <taxon>Maliponia</taxon>
    </lineage>
</organism>
<dbReference type="Pfam" id="PF09335">
    <property type="entry name" value="VTT_dom"/>
    <property type="match status" value="1"/>
</dbReference>
<evidence type="ECO:0000256" key="4">
    <source>
        <dbReference type="ARBA" id="ARBA00022989"/>
    </source>
</evidence>
<reference evidence="8 9" key="1">
    <citation type="submission" date="2017-05" db="EMBL/GenBank/DDBJ databases">
        <authorList>
            <person name="Song R."/>
            <person name="Chenine A.L."/>
            <person name="Ruprecht R.M."/>
        </authorList>
    </citation>
    <scope>NUCLEOTIDE SEQUENCE [LARGE SCALE GENOMIC DNA]</scope>
    <source>
        <strain evidence="8 9">CECT 8898</strain>
    </source>
</reference>
<feature type="transmembrane region" description="Helical" evidence="6">
    <location>
        <begin position="121"/>
        <end position="148"/>
    </location>
</feature>
<feature type="transmembrane region" description="Helical" evidence="6">
    <location>
        <begin position="240"/>
        <end position="262"/>
    </location>
</feature>
<evidence type="ECO:0000256" key="2">
    <source>
        <dbReference type="ARBA" id="ARBA00022475"/>
    </source>
</evidence>
<feature type="domain" description="VTT" evidence="7">
    <location>
        <begin position="144"/>
        <end position="260"/>
    </location>
</feature>
<comment type="subcellular location">
    <subcellularLocation>
        <location evidence="1 6">Cell membrane</location>
        <topology evidence="1 6">Multi-pass membrane protein</topology>
    </subcellularLocation>
</comment>
<keyword evidence="2 6" id="KW-1003">Cell membrane</keyword>
<dbReference type="InterPro" id="IPR015414">
    <property type="entry name" value="TMEM64"/>
</dbReference>
<keyword evidence="5 6" id="KW-0472">Membrane</keyword>